<dbReference type="AlphaFoldDB" id="A0A9D4ZRM7"/>
<comment type="caution">
    <text evidence="1">The sequence shown here is derived from an EMBL/GenBank/DDBJ whole genome shotgun (WGS) entry which is preliminary data.</text>
</comment>
<accession>A0A9D4ZRM7</accession>
<dbReference type="EMBL" id="JABFUD020000002">
    <property type="protein sequence ID" value="KAI5082705.1"/>
    <property type="molecule type" value="Genomic_DNA"/>
</dbReference>
<organism evidence="1 2">
    <name type="scientific">Adiantum capillus-veneris</name>
    <name type="common">Maidenhair fern</name>
    <dbReference type="NCBI Taxonomy" id="13818"/>
    <lineage>
        <taxon>Eukaryota</taxon>
        <taxon>Viridiplantae</taxon>
        <taxon>Streptophyta</taxon>
        <taxon>Embryophyta</taxon>
        <taxon>Tracheophyta</taxon>
        <taxon>Polypodiopsida</taxon>
        <taxon>Polypodiidae</taxon>
        <taxon>Polypodiales</taxon>
        <taxon>Pteridineae</taxon>
        <taxon>Pteridaceae</taxon>
        <taxon>Vittarioideae</taxon>
        <taxon>Adiantum</taxon>
    </lineage>
</organism>
<proteinExistence type="predicted"/>
<sequence length="98" mass="11248">MLLSGDCCFLASLGTYGRHWSKFRQVFIWGCEDACTWRSLHPFSRTVSRSCTFGESRVASVLIRYGERLHYFSTEQGNRSLGNWKKQTCIHGTCLCLT</sequence>
<reference evidence="1" key="1">
    <citation type="submission" date="2021-01" db="EMBL/GenBank/DDBJ databases">
        <title>Adiantum capillus-veneris genome.</title>
        <authorList>
            <person name="Fang Y."/>
            <person name="Liao Q."/>
        </authorList>
    </citation>
    <scope>NUCLEOTIDE SEQUENCE</scope>
    <source>
        <strain evidence="1">H3</strain>
        <tissue evidence="1">Leaf</tissue>
    </source>
</reference>
<feature type="non-terminal residue" evidence="1">
    <location>
        <position position="98"/>
    </location>
</feature>
<gene>
    <name evidence="1" type="ORF">GOP47_0002448</name>
</gene>
<keyword evidence="2" id="KW-1185">Reference proteome</keyword>
<name>A0A9D4ZRM7_ADICA</name>
<dbReference type="Proteomes" id="UP000886520">
    <property type="component" value="Chromosome 3"/>
</dbReference>
<evidence type="ECO:0000313" key="1">
    <source>
        <dbReference type="EMBL" id="KAI5082705.1"/>
    </source>
</evidence>
<protein>
    <submittedName>
        <fullName evidence="1">Uncharacterized protein</fullName>
    </submittedName>
</protein>
<evidence type="ECO:0000313" key="2">
    <source>
        <dbReference type="Proteomes" id="UP000886520"/>
    </source>
</evidence>